<dbReference type="GO" id="GO:0009279">
    <property type="term" value="C:cell outer membrane"/>
    <property type="evidence" value="ECO:0007669"/>
    <property type="project" value="UniProtKB-SubCell"/>
</dbReference>
<evidence type="ECO:0008006" key="11">
    <source>
        <dbReference type="Google" id="ProtNLM"/>
    </source>
</evidence>
<dbReference type="InterPro" id="IPR011990">
    <property type="entry name" value="TPR-like_helical_dom_sf"/>
</dbReference>
<dbReference type="OrthoDB" id="621570at2"/>
<evidence type="ECO:0000313" key="9">
    <source>
        <dbReference type="EMBL" id="AKQ46445.1"/>
    </source>
</evidence>
<protein>
    <recommendedName>
        <fullName evidence="11">Outer membrane starch-binding protein</fullName>
    </recommendedName>
</protein>
<dbReference type="PROSITE" id="PS51257">
    <property type="entry name" value="PROKAR_LIPOPROTEIN"/>
    <property type="match status" value="1"/>
</dbReference>
<evidence type="ECO:0000256" key="6">
    <source>
        <dbReference type="SAM" id="SignalP"/>
    </source>
</evidence>
<dbReference type="Pfam" id="PF14322">
    <property type="entry name" value="SusD-like_3"/>
    <property type="match status" value="1"/>
</dbReference>
<dbReference type="AlphaFoldDB" id="A0A0H4VKW9"/>
<organism evidence="9 10">
    <name type="scientific">Rufibacter radiotolerans</name>
    <dbReference type="NCBI Taxonomy" id="1379910"/>
    <lineage>
        <taxon>Bacteria</taxon>
        <taxon>Pseudomonadati</taxon>
        <taxon>Bacteroidota</taxon>
        <taxon>Cytophagia</taxon>
        <taxon>Cytophagales</taxon>
        <taxon>Hymenobacteraceae</taxon>
        <taxon>Rufibacter</taxon>
    </lineage>
</organism>
<comment type="similarity">
    <text evidence="2">Belongs to the SusD family.</text>
</comment>
<dbReference type="RefSeq" id="WP_048921439.1">
    <property type="nucleotide sequence ID" value="NZ_CP010777.1"/>
</dbReference>
<keyword evidence="4" id="KW-0472">Membrane</keyword>
<proteinExistence type="inferred from homology"/>
<dbReference type="EMBL" id="CP010777">
    <property type="protein sequence ID" value="AKQ46445.1"/>
    <property type="molecule type" value="Genomic_DNA"/>
</dbReference>
<evidence type="ECO:0000256" key="3">
    <source>
        <dbReference type="ARBA" id="ARBA00022729"/>
    </source>
</evidence>
<dbReference type="InterPro" id="IPR033985">
    <property type="entry name" value="SusD-like_N"/>
</dbReference>
<keyword evidence="10" id="KW-1185">Reference proteome</keyword>
<evidence type="ECO:0000256" key="5">
    <source>
        <dbReference type="ARBA" id="ARBA00023237"/>
    </source>
</evidence>
<dbReference type="Gene3D" id="1.25.40.390">
    <property type="match status" value="1"/>
</dbReference>
<accession>A0A0H4VKW9</accession>
<evidence type="ECO:0000256" key="1">
    <source>
        <dbReference type="ARBA" id="ARBA00004442"/>
    </source>
</evidence>
<feature type="signal peptide" evidence="6">
    <location>
        <begin position="1"/>
        <end position="20"/>
    </location>
</feature>
<evidence type="ECO:0000259" key="7">
    <source>
        <dbReference type="Pfam" id="PF07980"/>
    </source>
</evidence>
<feature type="domain" description="RagB/SusD" evidence="7">
    <location>
        <begin position="343"/>
        <end position="496"/>
    </location>
</feature>
<evidence type="ECO:0000256" key="4">
    <source>
        <dbReference type="ARBA" id="ARBA00023136"/>
    </source>
</evidence>
<dbReference type="SUPFAM" id="SSF48452">
    <property type="entry name" value="TPR-like"/>
    <property type="match status" value="1"/>
</dbReference>
<keyword evidence="3 6" id="KW-0732">Signal</keyword>
<name>A0A0H4VKW9_9BACT</name>
<dbReference type="PATRIC" id="fig|1379910.4.peg.2985"/>
<sequence length="499" mass="56428">MLKKHIYKATLVLLVLVSSACNTWLDLKPENGIVGDEFWKTKEQVNSAVVGIYASMLSPGFAEKLFLWGELRADMLMANTGIFSSELEVMNGNIVDTNPISDWRAFYRTINQCNTVIERAPGALAEDQTFTQAQLNAYLGEAYAIRGLMYFYLARSFGDVPLKLTATISDEQTIALPKSSQAQVLNQVAKDLLKAEELATSNYGNNSFNKGRITKYAINAMQADVYLWKEKYDSAIIATDKVINSGQFGLVQGVGNPLWYQQLYAQGTSSEVVFALQFNAQRTNPFYPMFSTSTGRRFLAATRVLEDVFPPDPVDVLNADIRAAASVKVSTSEVWKYLGFNISDGRSQDQSTAPWIFYRYADILLMKAEALVAQNNGRGVEALELIYRVRQRANALPGTDNKDIDANSMNDMIDFILEERAREFAFEGKRWFDVLRNAKRNSYARQDLLNQMVINSASPERQQSILSKYKDQNSHYWPIYQYELTTNKSLEQNPFYKGR</sequence>
<reference evidence="9 10" key="1">
    <citation type="submission" date="2015-01" db="EMBL/GenBank/DDBJ databases">
        <title>Rufibacter sp./DG31D/ whole genome sequencing.</title>
        <authorList>
            <person name="Kim M.K."/>
            <person name="Srinivasan S."/>
            <person name="Lee J.-J."/>
        </authorList>
    </citation>
    <scope>NUCLEOTIDE SEQUENCE [LARGE SCALE GENOMIC DNA]</scope>
    <source>
        <strain evidence="9 10">DG31D</strain>
    </source>
</reference>
<evidence type="ECO:0000259" key="8">
    <source>
        <dbReference type="Pfam" id="PF14322"/>
    </source>
</evidence>
<evidence type="ECO:0000256" key="2">
    <source>
        <dbReference type="ARBA" id="ARBA00006275"/>
    </source>
</evidence>
<gene>
    <name evidence="9" type="ORF">TH63_13740</name>
</gene>
<keyword evidence="5" id="KW-0998">Cell outer membrane</keyword>
<dbReference type="CDD" id="cd08977">
    <property type="entry name" value="SusD"/>
    <property type="match status" value="1"/>
</dbReference>
<evidence type="ECO:0000313" key="10">
    <source>
        <dbReference type="Proteomes" id="UP000036458"/>
    </source>
</evidence>
<dbReference type="InterPro" id="IPR012944">
    <property type="entry name" value="SusD_RagB_dom"/>
</dbReference>
<feature type="domain" description="SusD-like N-terminal" evidence="8">
    <location>
        <begin position="24"/>
        <end position="227"/>
    </location>
</feature>
<comment type="subcellular location">
    <subcellularLocation>
        <location evidence="1">Cell outer membrane</location>
    </subcellularLocation>
</comment>
<dbReference type="STRING" id="1379910.TH63_13740"/>
<dbReference type="Pfam" id="PF07980">
    <property type="entry name" value="SusD_RagB"/>
    <property type="match status" value="1"/>
</dbReference>
<dbReference type="KEGG" id="ruf:TH63_13740"/>
<dbReference type="Proteomes" id="UP000036458">
    <property type="component" value="Chromosome"/>
</dbReference>
<feature type="chain" id="PRO_5005211926" description="Outer membrane starch-binding protein" evidence="6">
    <location>
        <begin position="21"/>
        <end position="499"/>
    </location>
</feature>